<protein>
    <submittedName>
        <fullName evidence="3">Transglutaminase-like domain-containing protein</fullName>
    </submittedName>
</protein>
<comment type="caution">
    <text evidence="3">The sequence shown here is derived from an EMBL/GenBank/DDBJ whole genome shotgun (WGS) entry which is preliminary data.</text>
</comment>
<dbReference type="Gene3D" id="3.10.620.30">
    <property type="match status" value="1"/>
</dbReference>
<dbReference type="InterPro" id="IPR002931">
    <property type="entry name" value="Transglutaminase-like"/>
</dbReference>
<keyword evidence="1" id="KW-0812">Transmembrane</keyword>
<organism evidence="3 4">
    <name type="scientific">Faecousia intestinalis</name>
    <dbReference type="NCBI Taxonomy" id="3133167"/>
    <lineage>
        <taxon>Bacteria</taxon>
        <taxon>Bacillati</taxon>
        <taxon>Bacillota</taxon>
        <taxon>Clostridia</taxon>
        <taxon>Eubacteriales</taxon>
        <taxon>Oscillospiraceae</taxon>
        <taxon>Faecousia</taxon>
    </lineage>
</organism>
<reference evidence="3 4" key="1">
    <citation type="submission" date="2024-03" db="EMBL/GenBank/DDBJ databases">
        <title>Human intestinal bacterial collection.</title>
        <authorList>
            <person name="Pauvert C."/>
            <person name="Hitch T.C.A."/>
            <person name="Clavel T."/>
        </authorList>
    </citation>
    <scope>NUCLEOTIDE SEQUENCE [LARGE SCALE GENOMIC DNA]</scope>
    <source>
        <strain evidence="3 4">CLA-AA-H192</strain>
    </source>
</reference>
<dbReference type="PANTHER" id="PTHR42736:SF1">
    <property type="entry name" value="PROTEIN-GLUTAMINE GAMMA-GLUTAMYLTRANSFERASE"/>
    <property type="match status" value="1"/>
</dbReference>
<dbReference type="EMBL" id="JBBMFF010000178">
    <property type="protein sequence ID" value="MEQ2510664.1"/>
    <property type="molecule type" value="Genomic_DNA"/>
</dbReference>
<feature type="transmembrane region" description="Helical" evidence="1">
    <location>
        <begin position="588"/>
        <end position="608"/>
    </location>
</feature>
<keyword evidence="1" id="KW-1133">Transmembrane helix</keyword>
<proteinExistence type="predicted"/>
<feature type="domain" description="Transglutaminase-like" evidence="2">
    <location>
        <begin position="471"/>
        <end position="542"/>
    </location>
</feature>
<dbReference type="Pfam" id="PF01841">
    <property type="entry name" value="Transglut_core"/>
    <property type="match status" value="1"/>
</dbReference>
<gene>
    <name evidence="3" type="ORF">WMO66_05285</name>
</gene>
<evidence type="ECO:0000256" key="1">
    <source>
        <dbReference type="SAM" id="Phobius"/>
    </source>
</evidence>
<name>A0ABV1G5G6_9FIRM</name>
<feature type="transmembrane region" description="Helical" evidence="1">
    <location>
        <begin position="21"/>
        <end position="40"/>
    </location>
</feature>
<evidence type="ECO:0000313" key="3">
    <source>
        <dbReference type="EMBL" id="MEQ2510664.1"/>
    </source>
</evidence>
<dbReference type="InterPro" id="IPR052901">
    <property type="entry name" value="Bact_TGase-like"/>
</dbReference>
<dbReference type="PANTHER" id="PTHR42736">
    <property type="entry name" value="PROTEIN-GLUTAMINE GAMMA-GLUTAMYLTRANSFERASE"/>
    <property type="match status" value="1"/>
</dbReference>
<dbReference type="SMART" id="SM00460">
    <property type="entry name" value="TGc"/>
    <property type="match status" value="1"/>
</dbReference>
<dbReference type="SUPFAM" id="SSF54001">
    <property type="entry name" value="Cysteine proteinases"/>
    <property type="match status" value="1"/>
</dbReference>
<feature type="transmembrane region" description="Helical" evidence="1">
    <location>
        <begin position="110"/>
        <end position="133"/>
    </location>
</feature>
<feature type="transmembrane region" description="Helical" evidence="1">
    <location>
        <begin position="70"/>
        <end position="90"/>
    </location>
</feature>
<dbReference type="InterPro" id="IPR038765">
    <property type="entry name" value="Papain-like_cys_pep_sf"/>
</dbReference>
<sequence>MKRTNGFQLERAPAGGQTLPPWAAALCGGLCAAGALTLLAGSFPVLPAWAALLLGLLLGAGLALLPQRAWLTPALCGAAALFCLCAFVPVTAGLRQLADCVRRWLTARTGYIYLTSSGGMRQGLWAFLPLGFLSALASGRCARRGSVWFAAVSLPLAAVGCTIGLFPSCWGLLLLAGGMTALLLFRTDRGRTAALLLAGCLLLSAPLGRLSLPESGAAAALASGLHALRYDAAANSMPEGDLHDLSAWEKNGTPALRVTMEQPQRLYLRGFVGEVYTGRSWQPLDPQTLADEAGRFYWLHEKGYYAQSAVGTAAVLAGQTQVQTVTVTNLSACGAQAYLPTGLADNALLEPDRIGDRAAKAPGETYSCSCAVGGLRDWYAAQQALADDPDGAAQWLTLDEGYRAFAEAQFLELTPEAAGAAQALLGSGMQGKTLPEILQAIRQTLTEHFVYDESVSTQNGTQDFFQYVQSVTARGYSVHYATAAVLMLRYCGVPARYAEGYYLSGQDAVSGEQTFELDETHAHAWAEYYLTGVGWVPFEVTPGYVEAEDLGAGGEAGGKQYENTQLPPVVEQPEQQAPQEETQRSFRWWLAAIPLAAALLAFVLCQLWRRRRLHRRIAAMAADEPREAVTQLYGYAVFLLARTGAAPPAGLEQARQDNAEAMFSGHDIPAEKAAAMQRFVQEVLQACRKKRNPLQRFADRWFHIWY</sequence>
<keyword evidence="1" id="KW-0472">Membrane</keyword>
<keyword evidence="4" id="KW-1185">Reference proteome</keyword>
<dbReference type="Proteomes" id="UP001491552">
    <property type="component" value="Unassembled WGS sequence"/>
</dbReference>
<accession>A0ABV1G5G6</accession>
<evidence type="ECO:0000313" key="4">
    <source>
        <dbReference type="Proteomes" id="UP001491552"/>
    </source>
</evidence>
<dbReference type="RefSeq" id="WP_349135344.1">
    <property type="nucleotide sequence ID" value="NZ_JBBMFF010000178.1"/>
</dbReference>
<evidence type="ECO:0000259" key="2">
    <source>
        <dbReference type="SMART" id="SM00460"/>
    </source>
</evidence>
<feature type="transmembrane region" description="Helical" evidence="1">
    <location>
        <begin position="46"/>
        <end position="65"/>
    </location>
</feature>
<feature type="transmembrane region" description="Helical" evidence="1">
    <location>
        <begin position="145"/>
        <end position="165"/>
    </location>
</feature>